<organism evidence="3 4">
    <name type="scientific">Oceanidesulfovibrio marinus</name>
    <dbReference type="NCBI Taxonomy" id="370038"/>
    <lineage>
        <taxon>Bacteria</taxon>
        <taxon>Pseudomonadati</taxon>
        <taxon>Thermodesulfobacteriota</taxon>
        <taxon>Desulfovibrionia</taxon>
        <taxon>Desulfovibrionales</taxon>
        <taxon>Desulfovibrionaceae</taxon>
        <taxon>Oceanidesulfovibrio</taxon>
    </lineage>
</organism>
<dbReference type="Proteomes" id="UP000434052">
    <property type="component" value="Unassembled WGS sequence"/>
</dbReference>
<dbReference type="RefSeq" id="WP_144233501.1">
    <property type="nucleotide sequence ID" value="NZ_CP039543.1"/>
</dbReference>
<feature type="transmembrane region" description="Helical" evidence="1">
    <location>
        <begin position="12"/>
        <end position="36"/>
    </location>
</feature>
<dbReference type="AlphaFoldDB" id="A0A6P1ZL00"/>
<name>A0A6P1ZL00_9BACT</name>
<dbReference type="SUPFAM" id="SSF54523">
    <property type="entry name" value="Pili subunits"/>
    <property type="match status" value="1"/>
</dbReference>
<dbReference type="InterPro" id="IPR045584">
    <property type="entry name" value="Pilin-like"/>
</dbReference>
<dbReference type="InterPro" id="IPR012902">
    <property type="entry name" value="N_methyl_site"/>
</dbReference>
<dbReference type="Proteomes" id="UP000503251">
    <property type="component" value="Chromosome"/>
</dbReference>
<keyword evidence="5" id="KW-1185">Reference proteome</keyword>
<accession>A0A6P1ZL00</accession>
<dbReference type="PROSITE" id="PS00409">
    <property type="entry name" value="PROKAR_NTER_METHYL"/>
    <property type="match status" value="1"/>
</dbReference>
<dbReference type="OrthoDB" id="9869769at2"/>
<evidence type="ECO:0000256" key="1">
    <source>
        <dbReference type="SAM" id="Phobius"/>
    </source>
</evidence>
<dbReference type="NCBIfam" id="TIGR02532">
    <property type="entry name" value="IV_pilin_GFxxxE"/>
    <property type="match status" value="1"/>
</dbReference>
<dbReference type="Pfam" id="PF07963">
    <property type="entry name" value="N_methyl"/>
    <property type="match status" value="1"/>
</dbReference>
<keyword evidence="1" id="KW-0812">Transmembrane</keyword>
<keyword evidence="1" id="KW-0472">Membrane</keyword>
<reference evidence="2 5" key="2">
    <citation type="submission" date="2019-04" db="EMBL/GenBank/DDBJ databases">
        <title>Isolation and culture of sulfate reducing bacteria from the cold seep of the South China Sea.</title>
        <authorList>
            <person name="Sun C."/>
            <person name="Liu R."/>
        </authorList>
    </citation>
    <scope>NUCLEOTIDE SEQUENCE [LARGE SCALE GENOMIC DNA]</scope>
    <source>
        <strain evidence="2 5">CS1</strain>
    </source>
</reference>
<dbReference type="EMBL" id="CP039543">
    <property type="protein sequence ID" value="QJT09108.1"/>
    <property type="molecule type" value="Genomic_DNA"/>
</dbReference>
<evidence type="ECO:0000313" key="5">
    <source>
        <dbReference type="Proteomes" id="UP000503251"/>
    </source>
</evidence>
<evidence type="ECO:0000313" key="2">
    <source>
        <dbReference type="EMBL" id="QJT09108.1"/>
    </source>
</evidence>
<sequence length="179" mass="20134">MSMNDTIHHRGFTLIELILTLVLVGFVGALILPFFYSGILTSDTPMKRVEKNQELQAFLDNAMEVFYDSNNGYYGFNTTIGLQPLRSDDFSNGTVGPMPDFANWLDANWNSLDGKDAIKNLSADYVTVEPTEASPYYTEFPSDKKVVRVVVEAKSGLKLVLYLGQDIYTQNKVRNTQIQ</sequence>
<dbReference type="EMBL" id="QMIF01000001">
    <property type="protein sequence ID" value="TVM36463.1"/>
    <property type="molecule type" value="Genomic_DNA"/>
</dbReference>
<evidence type="ECO:0000313" key="4">
    <source>
        <dbReference type="Proteomes" id="UP000434052"/>
    </source>
</evidence>
<protein>
    <submittedName>
        <fullName evidence="2">Type II secretion system protein</fullName>
    </submittedName>
</protein>
<proteinExistence type="predicted"/>
<gene>
    <name evidence="3" type="ORF">DQK91_00625</name>
    <name evidence="2" type="ORF">E8L03_09250</name>
</gene>
<reference evidence="3 4" key="1">
    <citation type="submission" date="2018-06" db="EMBL/GenBank/DDBJ databases">
        <title>Complete genome of Desulfovibrio marinus P48SEP.</title>
        <authorList>
            <person name="Crispim J.S."/>
            <person name="Vidigal P.M.P."/>
            <person name="Silva L.C.F."/>
            <person name="Araujo L.C."/>
            <person name="Laguardia C.N."/>
            <person name="Dias R.S."/>
            <person name="Sousa M.P."/>
            <person name="Paula S.O."/>
            <person name="Silva C."/>
        </authorList>
    </citation>
    <scope>NUCLEOTIDE SEQUENCE [LARGE SCALE GENOMIC DNA]</scope>
    <source>
        <strain evidence="3 4">P48SEP</strain>
    </source>
</reference>
<keyword evidence="1" id="KW-1133">Transmembrane helix</keyword>
<evidence type="ECO:0000313" key="3">
    <source>
        <dbReference type="EMBL" id="TVM36463.1"/>
    </source>
</evidence>